<evidence type="ECO:0000256" key="1">
    <source>
        <dbReference type="SAM" id="MobiDB-lite"/>
    </source>
</evidence>
<name>A0A183A9H3_9TREM</name>
<dbReference type="EMBL" id="UZAN01040545">
    <property type="protein sequence ID" value="VDP70027.1"/>
    <property type="molecule type" value="Genomic_DNA"/>
</dbReference>
<accession>A0A183A9H3</accession>
<evidence type="ECO:0000313" key="3">
    <source>
        <dbReference type="Proteomes" id="UP000272942"/>
    </source>
</evidence>
<proteinExistence type="predicted"/>
<reference evidence="4" key="1">
    <citation type="submission" date="2016-06" db="UniProtKB">
        <authorList>
            <consortium name="WormBaseParasite"/>
        </authorList>
    </citation>
    <scope>IDENTIFICATION</scope>
</reference>
<keyword evidence="3" id="KW-1185">Reference proteome</keyword>
<gene>
    <name evidence="2" type="ORF">ECPE_LOCUS3608</name>
</gene>
<dbReference type="Proteomes" id="UP000272942">
    <property type="component" value="Unassembled WGS sequence"/>
</dbReference>
<dbReference type="WBParaSite" id="ECPE_0000361101-mRNA-1">
    <property type="protein sequence ID" value="ECPE_0000361101-mRNA-1"/>
    <property type="gene ID" value="ECPE_0000361101"/>
</dbReference>
<reference evidence="2 3" key="2">
    <citation type="submission" date="2018-11" db="EMBL/GenBank/DDBJ databases">
        <authorList>
            <consortium name="Pathogen Informatics"/>
        </authorList>
    </citation>
    <scope>NUCLEOTIDE SEQUENCE [LARGE SCALE GENOMIC DNA]</scope>
    <source>
        <strain evidence="2 3">Egypt</strain>
    </source>
</reference>
<feature type="region of interest" description="Disordered" evidence="1">
    <location>
        <begin position="73"/>
        <end position="122"/>
    </location>
</feature>
<dbReference type="AlphaFoldDB" id="A0A183A9H3"/>
<organism evidence="4">
    <name type="scientific">Echinostoma caproni</name>
    <dbReference type="NCBI Taxonomy" id="27848"/>
    <lineage>
        <taxon>Eukaryota</taxon>
        <taxon>Metazoa</taxon>
        <taxon>Spiralia</taxon>
        <taxon>Lophotrochozoa</taxon>
        <taxon>Platyhelminthes</taxon>
        <taxon>Trematoda</taxon>
        <taxon>Digenea</taxon>
        <taxon>Plagiorchiida</taxon>
        <taxon>Echinostomata</taxon>
        <taxon>Echinostomatoidea</taxon>
        <taxon>Echinostomatidae</taxon>
        <taxon>Echinostoma</taxon>
    </lineage>
</organism>
<evidence type="ECO:0000313" key="2">
    <source>
        <dbReference type="EMBL" id="VDP70027.1"/>
    </source>
</evidence>
<evidence type="ECO:0000313" key="4">
    <source>
        <dbReference type="WBParaSite" id="ECPE_0000361101-mRNA-1"/>
    </source>
</evidence>
<sequence>MNSDSDHSTRSIASIHGFRDGAHYKSQYGCLAFEEPSLNEYPLKTYLPQESPTLNPLLAIASHQWFDRLFNTGSSTQTSNRSSHDRRYSLASQSSELSRFSEKPEYDTSEDNGNAQAVVASKSIDKRAGRGSTEYKIPFLHMSETETRNYATNHVNFSSGDIELDDRQMCPLDSFPGKLRVSNKSEMCDPNTLFIKSTSEQFSRNPFNETLGESGVPSEDHTSTTFKSLPASSALVPEFAQKITVSYSSHPDIEGNTRNIHPTFHEVDCPETEFVGTSTANCTVVQKSPDVQSSSGPPIASTVGHSMMDSVRTSDRLGSQNRWGTNVFSQAT</sequence>
<protein>
    <submittedName>
        <fullName evidence="4">Transcription factor</fullName>
    </submittedName>
</protein>